<sequence>MNKLANYFINTNIDKFVLRFVVILVFLAFGISKWFDFEVELLKPLFSKTWLAFLPHLFGDAGASYALGVVEGIIYICLIIGFFNPKFGVIGALGVLATSLTTLSLMIQLGFDGFLFKDVLFIGASCVILKFDLKRILEK</sequence>
<accession>A0ABY3G6Y1</accession>
<comment type="caution">
    <text evidence="2">The sequence shown here is derived from an EMBL/GenBank/DDBJ whole genome shotgun (WGS) entry which is preliminary data.</text>
</comment>
<feature type="transmembrane region" description="Helical" evidence="1">
    <location>
        <begin position="16"/>
        <end position="35"/>
    </location>
</feature>
<keyword evidence="3" id="KW-1185">Reference proteome</keyword>
<gene>
    <name evidence="2" type="ORF">ZA01_00215</name>
</gene>
<evidence type="ECO:0000256" key="1">
    <source>
        <dbReference type="SAM" id="Phobius"/>
    </source>
</evidence>
<keyword evidence="1" id="KW-1133">Transmembrane helix</keyword>
<organism evidence="2 3">
    <name type="scientific">Campylobacter insulaenigrae</name>
    <dbReference type="NCBI Taxonomy" id="260714"/>
    <lineage>
        <taxon>Bacteria</taxon>
        <taxon>Pseudomonadati</taxon>
        <taxon>Campylobacterota</taxon>
        <taxon>Epsilonproteobacteria</taxon>
        <taxon>Campylobacterales</taxon>
        <taxon>Campylobacteraceae</taxon>
        <taxon>Campylobacter</taxon>
    </lineage>
</organism>
<dbReference type="Pfam" id="PF04224">
    <property type="entry name" value="DUF417"/>
    <property type="match status" value="2"/>
</dbReference>
<evidence type="ECO:0000313" key="2">
    <source>
        <dbReference type="EMBL" id="TWO28101.1"/>
    </source>
</evidence>
<feature type="transmembrane region" description="Helical" evidence="1">
    <location>
        <begin position="90"/>
        <end position="108"/>
    </location>
</feature>
<name>A0ABY3G6Y1_9BACT</name>
<dbReference type="RefSeq" id="WP_147500232.1">
    <property type="nucleotide sequence ID" value="NZ_JANPQO010000005.1"/>
</dbReference>
<dbReference type="InterPro" id="IPR007339">
    <property type="entry name" value="RclC-like"/>
</dbReference>
<feature type="transmembrane region" description="Helical" evidence="1">
    <location>
        <begin position="63"/>
        <end position="83"/>
    </location>
</feature>
<evidence type="ECO:0000313" key="3">
    <source>
        <dbReference type="Proteomes" id="UP000321614"/>
    </source>
</evidence>
<dbReference type="Proteomes" id="UP000321614">
    <property type="component" value="Unassembled WGS sequence"/>
</dbReference>
<keyword evidence="1" id="KW-0472">Membrane</keyword>
<proteinExistence type="predicted"/>
<protein>
    <submittedName>
        <fullName evidence="2">DUF417 family protein</fullName>
    </submittedName>
</protein>
<keyword evidence="1" id="KW-0812">Transmembrane</keyword>
<reference evidence="2 3" key="1">
    <citation type="submission" date="2019-07" db="EMBL/GenBank/DDBJ databases">
        <title>Rapid identification of Enteric Bacteria from Whole Genome Sequences (WGS) using Average Nucleotide Identity (ANI).</title>
        <authorList>
            <person name="Lane C."/>
        </authorList>
    </citation>
    <scope>NUCLEOTIDE SEQUENCE [LARGE SCALE GENOMIC DNA]</scope>
    <source>
        <strain evidence="2 3">2011D-8905</strain>
    </source>
</reference>
<dbReference type="EMBL" id="VOAW01000004">
    <property type="protein sequence ID" value="TWO28101.1"/>
    <property type="molecule type" value="Genomic_DNA"/>
</dbReference>